<dbReference type="PANTHER" id="PTHR33048:SF47">
    <property type="entry name" value="INTEGRAL MEMBRANE PROTEIN-RELATED"/>
    <property type="match status" value="1"/>
</dbReference>
<proteinExistence type="inferred from homology"/>
<accession>A0AAD4KQS1</accession>
<dbReference type="InterPro" id="IPR052337">
    <property type="entry name" value="SAT4-like"/>
</dbReference>
<evidence type="ECO:0000256" key="5">
    <source>
        <dbReference type="ARBA" id="ARBA00038359"/>
    </source>
</evidence>
<evidence type="ECO:0000256" key="1">
    <source>
        <dbReference type="ARBA" id="ARBA00004141"/>
    </source>
</evidence>
<feature type="transmembrane region" description="Helical" evidence="6">
    <location>
        <begin position="17"/>
        <end position="38"/>
    </location>
</feature>
<evidence type="ECO:0000256" key="4">
    <source>
        <dbReference type="ARBA" id="ARBA00023136"/>
    </source>
</evidence>
<sequence length="367" mass="40701">MAIEEPAQIQGDRAPEIIAVAVVGIAISTIAVVLRFIARSQARPGALMFWWDDWTILATLIVSHGFLSLNIAWTNYGLGKHFLTVPFSAAVPNNNISHASILLYAVCIWLIKITTLLLYARIFQVSRTFVSILWGFGACVTAWFICTAIIPWFNCTPVSKTLNLFEPGVCFNRMPWFYASAFINAFFDLAILLLPLPSILRMQMTLRRKISVVFVFILGYSSAFLSFARFIIIVRNPTVMSTEPDADPTWRTVPLLILSMLEAPLAILALCSPLIGQLVNRSLKHTTFGSLFRSFFSTRSDSSSQSRSGYSDVDSRNAKSQLYSSTAALGQKRSSDENYLDPAPIPMGAISVSRNVEISRTAQSSFV</sequence>
<feature type="domain" description="Rhodopsin" evidence="7">
    <location>
        <begin position="34"/>
        <end position="280"/>
    </location>
</feature>
<evidence type="ECO:0000256" key="3">
    <source>
        <dbReference type="ARBA" id="ARBA00022989"/>
    </source>
</evidence>
<evidence type="ECO:0000256" key="6">
    <source>
        <dbReference type="SAM" id="Phobius"/>
    </source>
</evidence>
<keyword evidence="9" id="KW-1185">Reference proteome</keyword>
<evidence type="ECO:0000259" key="7">
    <source>
        <dbReference type="Pfam" id="PF20684"/>
    </source>
</evidence>
<protein>
    <recommendedName>
        <fullName evidence="7">Rhodopsin domain-containing protein</fullName>
    </recommendedName>
</protein>
<feature type="transmembrane region" description="Helical" evidence="6">
    <location>
        <begin position="176"/>
        <end position="200"/>
    </location>
</feature>
<feature type="transmembrane region" description="Helical" evidence="6">
    <location>
        <begin position="132"/>
        <end position="153"/>
    </location>
</feature>
<feature type="transmembrane region" description="Helical" evidence="6">
    <location>
        <begin position="212"/>
        <end position="233"/>
    </location>
</feature>
<organism evidence="8 9">
    <name type="scientific">Talaromyces proteolyticus</name>
    <dbReference type="NCBI Taxonomy" id="1131652"/>
    <lineage>
        <taxon>Eukaryota</taxon>
        <taxon>Fungi</taxon>
        <taxon>Dikarya</taxon>
        <taxon>Ascomycota</taxon>
        <taxon>Pezizomycotina</taxon>
        <taxon>Eurotiomycetes</taxon>
        <taxon>Eurotiomycetidae</taxon>
        <taxon>Eurotiales</taxon>
        <taxon>Trichocomaceae</taxon>
        <taxon>Talaromyces</taxon>
        <taxon>Talaromyces sect. Bacilispori</taxon>
    </lineage>
</organism>
<evidence type="ECO:0000256" key="2">
    <source>
        <dbReference type="ARBA" id="ARBA00022692"/>
    </source>
</evidence>
<comment type="similarity">
    <text evidence="5">Belongs to the SAT4 family.</text>
</comment>
<feature type="transmembrane region" description="Helical" evidence="6">
    <location>
        <begin position="253"/>
        <end position="275"/>
    </location>
</feature>
<dbReference type="AlphaFoldDB" id="A0AAD4KQS1"/>
<reference evidence="8" key="1">
    <citation type="submission" date="2021-12" db="EMBL/GenBank/DDBJ databases">
        <title>Convergent genome expansion in fungi linked to evolution of root-endophyte symbiosis.</title>
        <authorList>
            <consortium name="DOE Joint Genome Institute"/>
            <person name="Ke Y.-H."/>
            <person name="Bonito G."/>
            <person name="Liao H.-L."/>
            <person name="Looney B."/>
            <person name="Rojas-Flechas A."/>
            <person name="Nash J."/>
            <person name="Hameed K."/>
            <person name="Schadt C."/>
            <person name="Martin F."/>
            <person name="Crous P.W."/>
            <person name="Miettinen O."/>
            <person name="Magnuson J.K."/>
            <person name="Labbe J."/>
            <person name="Jacobson D."/>
            <person name="Doktycz M.J."/>
            <person name="Veneault-Fourrey C."/>
            <person name="Kuo A."/>
            <person name="Mondo S."/>
            <person name="Calhoun S."/>
            <person name="Riley R."/>
            <person name="Ohm R."/>
            <person name="LaButti K."/>
            <person name="Andreopoulos B."/>
            <person name="Pangilinan J."/>
            <person name="Nolan M."/>
            <person name="Tritt A."/>
            <person name="Clum A."/>
            <person name="Lipzen A."/>
            <person name="Daum C."/>
            <person name="Barry K."/>
            <person name="Grigoriev I.V."/>
            <person name="Vilgalys R."/>
        </authorList>
    </citation>
    <scope>NUCLEOTIDE SEQUENCE</scope>
    <source>
        <strain evidence="8">PMI_201</strain>
    </source>
</reference>
<comment type="caution">
    <text evidence="8">The sequence shown here is derived from an EMBL/GenBank/DDBJ whole genome shotgun (WGS) entry which is preliminary data.</text>
</comment>
<gene>
    <name evidence="8" type="ORF">BGW36DRAFT_427231</name>
</gene>
<evidence type="ECO:0000313" key="9">
    <source>
        <dbReference type="Proteomes" id="UP001201262"/>
    </source>
</evidence>
<comment type="subcellular location">
    <subcellularLocation>
        <location evidence="1">Membrane</location>
        <topology evidence="1">Multi-pass membrane protein</topology>
    </subcellularLocation>
</comment>
<feature type="transmembrane region" description="Helical" evidence="6">
    <location>
        <begin position="50"/>
        <end position="73"/>
    </location>
</feature>
<dbReference type="Proteomes" id="UP001201262">
    <property type="component" value="Unassembled WGS sequence"/>
</dbReference>
<dbReference type="GO" id="GO:0016020">
    <property type="term" value="C:membrane"/>
    <property type="evidence" value="ECO:0007669"/>
    <property type="project" value="UniProtKB-SubCell"/>
</dbReference>
<keyword evidence="3 6" id="KW-1133">Transmembrane helix</keyword>
<keyword evidence="4 6" id="KW-0472">Membrane</keyword>
<name>A0AAD4KQS1_9EURO</name>
<dbReference type="PANTHER" id="PTHR33048">
    <property type="entry name" value="PTH11-LIKE INTEGRAL MEMBRANE PROTEIN (AFU_ORTHOLOGUE AFUA_5G11245)"/>
    <property type="match status" value="1"/>
</dbReference>
<dbReference type="Pfam" id="PF20684">
    <property type="entry name" value="Fung_rhodopsin"/>
    <property type="match status" value="1"/>
</dbReference>
<dbReference type="GeneID" id="70250671"/>
<keyword evidence="2 6" id="KW-0812">Transmembrane</keyword>
<dbReference type="EMBL" id="JAJTJA010000006">
    <property type="protein sequence ID" value="KAH8697265.1"/>
    <property type="molecule type" value="Genomic_DNA"/>
</dbReference>
<evidence type="ECO:0000313" key="8">
    <source>
        <dbReference type="EMBL" id="KAH8697265.1"/>
    </source>
</evidence>
<dbReference type="InterPro" id="IPR049326">
    <property type="entry name" value="Rhodopsin_dom_fungi"/>
</dbReference>
<feature type="transmembrane region" description="Helical" evidence="6">
    <location>
        <begin position="101"/>
        <end position="120"/>
    </location>
</feature>
<dbReference type="RefSeq" id="XP_046071966.1">
    <property type="nucleotide sequence ID" value="XM_046220384.1"/>
</dbReference>